<dbReference type="SUPFAM" id="SSF56436">
    <property type="entry name" value="C-type lectin-like"/>
    <property type="match status" value="1"/>
</dbReference>
<organism evidence="2 3">
    <name type="scientific">Triparma retinervis</name>
    <dbReference type="NCBI Taxonomy" id="2557542"/>
    <lineage>
        <taxon>Eukaryota</taxon>
        <taxon>Sar</taxon>
        <taxon>Stramenopiles</taxon>
        <taxon>Ochrophyta</taxon>
        <taxon>Bolidophyceae</taxon>
        <taxon>Parmales</taxon>
        <taxon>Triparmaceae</taxon>
        <taxon>Triparma</taxon>
    </lineage>
</organism>
<gene>
    <name evidence="2" type="ORF">TrRE_jg5599</name>
</gene>
<sequence>SAHETCLSVRFTYGTAFADTHNQLHHAEVEEHKLREHEELRRFVDEIKCPKTGKKVDLKDHHEIDTIRHLDDGVYPPKPVVVPPFAIDRTSVTNAEYASFVSAKSWTTAAEKNGWSYVLDSLVHSSSSDHLVDPHDGHWTAVPGAYWRNPLGPGSNVSDIQDHPVVHVNHRDAAEYCRWRGKRLPGDREFEAAARGGRWEGHYRYEWGDEWVEGRANVWDGDFPSGWDGEAERGDPWKSTSPVKWGGENGVGCYGMIGNVWEWCRGGRKKERPLR</sequence>
<dbReference type="Proteomes" id="UP001165082">
    <property type="component" value="Unassembled WGS sequence"/>
</dbReference>
<comment type="caution">
    <text evidence="2">The sequence shown here is derived from an EMBL/GenBank/DDBJ whole genome shotgun (WGS) entry which is preliminary data.</text>
</comment>
<keyword evidence="3" id="KW-1185">Reference proteome</keyword>
<evidence type="ECO:0000313" key="2">
    <source>
        <dbReference type="EMBL" id="GMH53628.1"/>
    </source>
</evidence>
<dbReference type="Gene3D" id="3.90.1580.10">
    <property type="entry name" value="paralog of FGE (formylglycine-generating enzyme)"/>
    <property type="match status" value="1"/>
</dbReference>
<dbReference type="PANTHER" id="PTHR23150">
    <property type="entry name" value="SULFATASE MODIFYING FACTOR 1, 2"/>
    <property type="match status" value="1"/>
</dbReference>
<feature type="domain" description="Sulfatase-modifying factor enzyme-like" evidence="1">
    <location>
        <begin position="75"/>
        <end position="265"/>
    </location>
</feature>
<dbReference type="EMBL" id="BRXZ01003374">
    <property type="protein sequence ID" value="GMH53628.1"/>
    <property type="molecule type" value="Genomic_DNA"/>
</dbReference>
<name>A0A9W7DSM7_9STRA</name>
<dbReference type="OrthoDB" id="659at2759"/>
<feature type="non-terminal residue" evidence="2">
    <location>
        <position position="1"/>
    </location>
</feature>
<reference evidence="2" key="1">
    <citation type="submission" date="2022-07" db="EMBL/GenBank/DDBJ databases">
        <title>Genome analysis of Parmales, a sister group of diatoms, reveals the evolutionary specialization of diatoms from phago-mixotrophs to photoautotrophs.</title>
        <authorList>
            <person name="Ban H."/>
            <person name="Sato S."/>
            <person name="Yoshikawa S."/>
            <person name="Kazumasa Y."/>
            <person name="Nakamura Y."/>
            <person name="Ichinomiya M."/>
            <person name="Saitoh K."/>
            <person name="Sato N."/>
            <person name="Blanc-Mathieu R."/>
            <person name="Endo H."/>
            <person name="Kuwata A."/>
            <person name="Ogata H."/>
        </authorList>
    </citation>
    <scope>NUCLEOTIDE SEQUENCE</scope>
</reference>
<dbReference type="InterPro" id="IPR051043">
    <property type="entry name" value="Sulfatase_Mod_Factor_Kinase"/>
</dbReference>
<dbReference type="GO" id="GO:0120147">
    <property type="term" value="F:formylglycine-generating oxidase activity"/>
    <property type="evidence" value="ECO:0007669"/>
    <property type="project" value="TreeGrafter"/>
</dbReference>
<dbReference type="InterPro" id="IPR005532">
    <property type="entry name" value="SUMF_dom"/>
</dbReference>
<protein>
    <recommendedName>
        <fullName evidence="1">Sulfatase-modifying factor enzyme-like domain-containing protein</fullName>
    </recommendedName>
</protein>
<accession>A0A9W7DSM7</accession>
<evidence type="ECO:0000259" key="1">
    <source>
        <dbReference type="Pfam" id="PF03781"/>
    </source>
</evidence>
<dbReference type="InterPro" id="IPR042095">
    <property type="entry name" value="SUMF_sf"/>
</dbReference>
<dbReference type="AlphaFoldDB" id="A0A9W7DSM7"/>
<dbReference type="InterPro" id="IPR016187">
    <property type="entry name" value="CTDL_fold"/>
</dbReference>
<evidence type="ECO:0000313" key="3">
    <source>
        <dbReference type="Proteomes" id="UP001165082"/>
    </source>
</evidence>
<dbReference type="PANTHER" id="PTHR23150:SF19">
    <property type="entry name" value="FORMYLGLYCINE-GENERATING ENZYME"/>
    <property type="match status" value="1"/>
</dbReference>
<dbReference type="Pfam" id="PF03781">
    <property type="entry name" value="FGE-sulfatase"/>
    <property type="match status" value="1"/>
</dbReference>
<proteinExistence type="predicted"/>